<organism evidence="7 8">
    <name type="scientific">Streptomyces lonegramiae</name>
    <dbReference type="NCBI Taxonomy" id="3075524"/>
    <lineage>
        <taxon>Bacteria</taxon>
        <taxon>Bacillati</taxon>
        <taxon>Actinomycetota</taxon>
        <taxon>Actinomycetes</taxon>
        <taxon>Kitasatosporales</taxon>
        <taxon>Streptomycetaceae</taxon>
        <taxon>Streptomyces</taxon>
    </lineage>
</organism>
<evidence type="ECO:0000313" key="8">
    <source>
        <dbReference type="Proteomes" id="UP001180754"/>
    </source>
</evidence>
<feature type="transmembrane region" description="Helical" evidence="6">
    <location>
        <begin position="375"/>
        <end position="394"/>
    </location>
</feature>
<feature type="transmembrane region" description="Helical" evidence="6">
    <location>
        <begin position="188"/>
        <end position="218"/>
    </location>
</feature>
<evidence type="ECO:0000256" key="3">
    <source>
        <dbReference type="ARBA" id="ARBA00022967"/>
    </source>
</evidence>
<dbReference type="EMBL" id="JAVRFD010000010">
    <property type="protein sequence ID" value="MDT0545232.1"/>
    <property type="molecule type" value="Genomic_DNA"/>
</dbReference>
<evidence type="ECO:0000313" key="7">
    <source>
        <dbReference type="EMBL" id="MDT0545232.1"/>
    </source>
</evidence>
<feature type="transmembrane region" description="Helical" evidence="6">
    <location>
        <begin position="23"/>
        <end position="41"/>
    </location>
</feature>
<dbReference type="PANTHER" id="PTHR43520">
    <property type="entry name" value="ATP7, ISOFORM B"/>
    <property type="match status" value="1"/>
</dbReference>
<dbReference type="PRINTS" id="PR00120">
    <property type="entry name" value="HATPASE"/>
</dbReference>
<accession>A0ABU2XHC1</accession>
<comment type="caution">
    <text evidence="7">The sequence shown here is derived from an EMBL/GenBank/DDBJ whole genome shotgun (WGS) entry which is preliminary data.</text>
</comment>
<feature type="transmembrane region" description="Helical" evidence="6">
    <location>
        <begin position="163"/>
        <end position="182"/>
    </location>
</feature>
<dbReference type="SUPFAM" id="SSF81665">
    <property type="entry name" value="Calcium ATPase, transmembrane domain M"/>
    <property type="match status" value="1"/>
</dbReference>
<dbReference type="InterPro" id="IPR001757">
    <property type="entry name" value="P_typ_ATPase"/>
</dbReference>
<dbReference type="PRINTS" id="PR00119">
    <property type="entry name" value="CATATPASE"/>
</dbReference>
<comment type="subcellular location">
    <subcellularLocation>
        <location evidence="1">Membrane</location>
    </subcellularLocation>
</comment>
<feature type="transmembrane region" description="Helical" evidence="6">
    <location>
        <begin position="76"/>
        <end position="101"/>
    </location>
</feature>
<feature type="transmembrane region" description="Helical" evidence="6">
    <location>
        <begin position="47"/>
        <end position="64"/>
    </location>
</feature>
<dbReference type="Proteomes" id="UP001180754">
    <property type="component" value="Unassembled WGS sequence"/>
</dbReference>
<evidence type="ECO:0000256" key="6">
    <source>
        <dbReference type="SAM" id="Phobius"/>
    </source>
</evidence>
<evidence type="ECO:0000256" key="2">
    <source>
        <dbReference type="ARBA" id="ARBA00022692"/>
    </source>
</evidence>
<keyword evidence="3" id="KW-1278">Translocase</keyword>
<evidence type="ECO:0000256" key="4">
    <source>
        <dbReference type="ARBA" id="ARBA00022989"/>
    </source>
</evidence>
<keyword evidence="2 6" id="KW-0812">Transmembrane</keyword>
<sequence length="434" mass="44403">MPPQRPGPEDVAADMAAPERRRLLVAAVLALPVLVLSVVPGAQFRNWQWLCFVLAAPLAVWGAWPFHQRALREPTVASDTLVSLAVVASFVWSAYALFLGGAGEPGTRLPFDPTATAGVGAARPCPDAVAGVVLCALAGRCLEARAGRGTASTPLPADAMARACVPMVAAVAVTVPGFWLGAGAEPRAAVAAAVAVLVVAAPCALLAAVPATLLSAALRGARIGVRVRRPRSLEALRAVDTVVLNTVRRPGDYRAVRHLKRLGLRPVLVTGEREEAARAAADRLGIAEAQSGVGPRDKAVLVRELRERGHRVAVVGEGAEDAAALAEADLGIALGDGDPVAVGAADLTLTRGDVEAVVDAIRLARRTGYVLRAQLVWVPGCQVVALAPAAAGWLNPSGAVVAMAAGVLLAVADGLGAYATGPRPAPAARRLTPS</sequence>
<keyword evidence="4 6" id="KW-1133">Transmembrane helix</keyword>
<dbReference type="Gene3D" id="3.40.50.1000">
    <property type="entry name" value="HAD superfamily/HAD-like"/>
    <property type="match status" value="1"/>
</dbReference>
<gene>
    <name evidence="7" type="ORF">RND15_21310</name>
</gene>
<reference evidence="7" key="1">
    <citation type="submission" date="2024-05" db="EMBL/GenBank/DDBJ databases">
        <title>30 novel species of actinomycetes from the DSMZ collection.</title>
        <authorList>
            <person name="Nouioui I."/>
        </authorList>
    </citation>
    <scope>NUCLEOTIDE SEQUENCE</scope>
    <source>
        <strain evidence="7">DSM 41529</strain>
    </source>
</reference>
<dbReference type="InterPro" id="IPR036412">
    <property type="entry name" value="HAD-like_sf"/>
</dbReference>
<evidence type="ECO:0000256" key="1">
    <source>
        <dbReference type="ARBA" id="ARBA00004370"/>
    </source>
</evidence>
<keyword evidence="8" id="KW-1185">Reference proteome</keyword>
<proteinExistence type="predicted"/>
<dbReference type="PANTHER" id="PTHR43520:SF8">
    <property type="entry name" value="P-TYPE CU(+) TRANSPORTER"/>
    <property type="match status" value="1"/>
</dbReference>
<dbReference type="InterPro" id="IPR023298">
    <property type="entry name" value="ATPase_P-typ_TM_dom_sf"/>
</dbReference>
<dbReference type="NCBIfam" id="TIGR01494">
    <property type="entry name" value="ATPase_P-type"/>
    <property type="match status" value="1"/>
</dbReference>
<dbReference type="InterPro" id="IPR023214">
    <property type="entry name" value="HAD_sf"/>
</dbReference>
<feature type="transmembrane region" description="Helical" evidence="6">
    <location>
        <begin position="400"/>
        <end position="420"/>
    </location>
</feature>
<evidence type="ECO:0000256" key="5">
    <source>
        <dbReference type="ARBA" id="ARBA00023136"/>
    </source>
</evidence>
<name>A0ABU2XHC1_9ACTN</name>
<dbReference type="Pfam" id="PF00702">
    <property type="entry name" value="Hydrolase"/>
    <property type="match status" value="1"/>
</dbReference>
<protein>
    <submittedName>
        <fullName evidence="7">HAD-IC family P-type ATPase</fullName>
    </submittedName>
</protein>
<dbReference type="SUPFAM" id="SSF56784">
    <property type="entry name" value="HAD-like"/>
    <property type="match status" value="1"/>
</dbReference>
<keyword evidence="5 6" id="KW-0472">Membrane</keyword>